<evidence type="ECO:0000313" key="4">
    <source>
        <dbReference type="Proteomes" id="UP000663866"/>
    </source>
</evidence>
<name>A0A816LML2_9BILA</name>
<sequence>MQFTTTSRSAPVINYQGFQYTIKQEYKISSEWRCRARPCTTSLSLCRDNKSIILERDVHICTPNSQKMVVAEEAVICMKQRTMEETLPIPQIYSQEIIKIRVGNPTMDTGTFFPLLNSIDSSLYRKRAQNYPKLSKTIDELIIPDGWKVGLNGEPFLLVNEISGCFIHYSQSLWRKVQELELIRCVKSSNLKMSTRISNNKKKS</sequence>
<dbReference type="AlphaFoldDB" id="A0A816LML2"/>
<reference evidence="1" key="1">
    <citation type="submission" date="2021-02" db="EMBL/GenBank/DDBJ databases">
        <authorList>
            <person name="Nowell W R."/>
        </authorList>
    </citation>
    <scope>NUCLEOTIDE SEQUENCE</scope>
</reference>
<evidence type="ECO:0000313" key="1">
    <source>
        <dbReference type="EMBL" id="CAF1945088.1"/>
    </source>
</evidence>
<evidence type="ECO:0000313" key="2">
    <source>
        <dbReference type="EMBL" id="CAF3742330.1"/>
    </source>
</evidence>
<keyword evidence="4" id="KW-1185">Reference proteome</keyword>
<comment type="caution">
    <text evidence="1">The sequence shown here is derived from an EMBL/GenBank/DDBJ whole genome shotgun (WGS) entry which is preliminary data.</text>
</comment>
<protein>
    <recommendedName>
        <fullName evidence="5">FLYWCH-type domain-containing protein</fullName>
    </recommendedName>
</protein>
<evidence type="ECO:0008006" key="5">
    <source>
        <dbReference type="Google" id="ProtNLM"/>
    </source>
</evidence>
<gene>
    <name evidence="2" type="ORF">OVN521_LOCUS636</name>
    <name evidence="1" type="ORF">WKI299_LOCUS2101</name>
</gene>
<dbReference type="EMBL" id="CAJOBG010000036">
    <property type="protein sequence ID" value="CAF3742330.1"/>
    <property type="molecule type" value="Genomic_DNA"/>
</dbReference>
<organism evidence="1 3">
    <name type="scientific">Rotaria magnacalcarata</name>
    <dbReference type="NCBI Taxonomy" id="392030"/>
    <lineage>
        <taxon>Eukaryota</taxon>
        <taxon>Metazoa</taxon>
        <taxon>Spiralia</taxon>
        <taxon>Gnathifera</taxon>
        <taxon>Rotifera</taxon>
        <taxon>Eurotatoria</taxon>
        <taxon>Bdelloidea</taxon>
        <taxon>Philodinida</taxon>
        <taxon>Philodinidae</taxon>
        <taxon>Rotaria</taxon>
    </lineage>
</organism>
<dbReference type="Gene3D" id="2.20.25.240">
    <property type="match status" value="1"/>
</dbReference>
<accession>A0A816LML2</accession>
<proteinExistence type="predicted"/>
<dbReference type="EMBL" id="CAJNRF010000177">
    <property type="protein sequence ID" value="CAF1945088.1"/>
    <property type="molecule type" value="Genomic_DNA"/>
</dbReference>
<evidence type="ECO:0000313" key="3">
    <source>
        <dbReference type="Proteomes" id="UP000663856"/>
    </source>
</evidence>
<dbReference type="Proteomes" id="UP000663856">
    <property type="component" value="Unassembled WGS sequence"/>
</dbReference>
<dbReference type="Proteomes" id="UP000663866">
    <property type="component" value="Unassembled WGS sequence"/>
</dbReference>